<evidence type="ECO:0000313" key="1">
    <source>
        <dbReference type="EMBL" id="AFT98753.1"/>
    </source>
</evidence>
<proteinExistence type="predicted"/>
<dbReference type="AlphaFoldDB" id="K0EP45"/>
<organism evidence="1 2">
    <name type="scientific">Nocardia brasiliensis (strain ATCC 700358 / HUJEG-1)</name>
    <dbReference type="NCBI Taxonomy" id="1133849"/>
    <lineage>
        <taxon>Bacteria</taxon>
        <taxon>Bacillati</taxon>
        <taxon>Actinomycetota</taxon>
        <taxon>Actinomycetes</taxon>
        <taxon>Mycobacteriales</taxon>
        <taxon>Nocardiaceae</taxon>
        <taxon>Nocardia</taxon>
    </lineage>
</organism>
<name>K0EP45_NOCB7</name>
<evidence type="ECO:0008006" key="3">
    <source>
        <dbReference type="Google" id="ProtNLM"/>
    </source>
</evidence>
<gene>
    <name evidence="1" type="ORF">O3I_003955</name>
</gene>
<sequence length="349" mass="39162">MQAGREYYVSMCPLRLIPKIFLFDDEELPAEVRAQRVLNKGRLPALVRYLVDNHDDYVFSALTASIDGDMCFESITDAGTGMRAGQIRIPMAARFLINDGQHRRAAIELALRENPDLGDDTIAVVFFHDAGLQRCQQMFADLNRHAVRPDRSLSVLYDQRDSVAYLTRLLAFQSPVFKGHVELETSTLSARSRKLFTLSALHTGNLSLLAGLDLDQDAARQVVEQFWQSVDALIPEWALVRERKLAAPEVRRDFIHSHSLALHAIGEVGNHLLRESLEPDEWSSRLAPLGQVDWTRSNSDWNGRAIIGGRVSKGRQNVVATVEYLCQRLDLSMDALAPATSDADERGDR</sequence>
<reference evidence="1 2" key="1">
    <citation type="journal article" date="2012" name="J. Bacteriol.">
        <title>Complete genome sequence of Nocardia brasiliensis HUJEG-1.</title>
        <authorList>
            <person name="Vera-Cabrera L."/>
            <person name="Ortiz-Lopez R."/>
            <person name="Elizondo-Gonzalez R."/>
            <person name="Perez-Maya A.A."/>
            <person name="Ocampo-Candiani J."/>
        </authorList>
    </citation>
    <scope>NUCLEOTIDE SEQUENCE [LARGE SCALE GENOMIC DNA]</scope>
    <source>
        <strain evidence="2">ATCC 700358</strain>
    </source>
</reference>
<dbReference type="NCBIfam" id="TIGR03187">
    <property type="entry name" value="DGQHR"/>
    <property type="match status" value="1"/>
</dbReference>
<keyword evidence="2" id="KW-1185">Reference proteome</keyword>
<dbReference type="Proteomes" id="UP000006304">
    <property type="component" value="Chromosome"/>
</dbReference>
<dbReference type="STRING" id="1133849.O3I_003955"/>
<dbReference type="NCBIfam" id="TIGR03233">
    <property type="entry name" value="DNA_S_dndB"/>
    <property type="match status" value="1"/>
</dbReference>
<dbReference type="KEGG" id="nbr:O3I_003955"/>
<accession>K0EP45</accession>
<dbReference type="eggNOG" id="ENOG502Z8U6">
    <property type="taxonomic scope" value="Bacteria"/>
</dbReference>
<dbReference type="HOGENOM" id="CLU_036711_1_0_11"/>
<dbReference type="EMBL" id="CP003876">
    <property type="protein sequence ID" value="AFT98753.1"/>
    <property type="molecule type" value="Genomic_DNA"/>
</dbReference>
<dbReference type="CDD" id="cd16412">
    <property type="entry name" value="dndB"/>
    <property type="match status" value="1"/>
</dbReference>
<evidence type="ECO:0000313" key="2">
    <source>
        <dbReference type="Proteomes" id="UP000006304"/>
    </source>
</evidence>
<dbReference type="InterPro" id="IPR017642">
    <property type="entry name" value="DNA_S_mod_DndB"/>
</dbReference>
<dbReference type="InterPro" id="IPR017601">
    <property type="entry name" value="DGQHR-contain_dom"/>
</dbReference>
<dbReference type="Pfam" id="PF14072">
    <property type="entry name" value="DndB"/>
    <property type="match status" value="1"/>
</dbReference>
<protein>
    <recommendedName>
        <fullName evidence="3">DNA sulfur modification protein DndB</fullName>
    </recommendedName>
</protein>